<reference evidence="4 5" key="1">
    <citation type="submission" date="2016-10" db="EMBL/GenBank/DDBJ databases">
        <title>Genome sequence of the basidiomycete white-rot fungus Trametes pubescens.</title>
        <authorList>
            <person name="Makela M.R."/>
            <person name="Granchi Z."/>
            <person name="Peng M."/>
            <person name="De Vries R.P."/>
            <person name="Grigoriev I."/>
            <person name="Riley R."/>
            <person name="Hilden K."/>
        </authorList>
    </citation>
    <scope>NUCLEOTIDE SEQUENCE [LARGE SCALE GENOMIC DNA]</scope>
    <source>
        <strain evidence="4 5">FBCC735</strain>
    </source>
</reference>
<comment type="caution">
    <text evidence="4">The sequence shown here is derived from an EMBL/GenBank/DDBJ whole genome shotgun (WGS) entry which is preliminary data.</text>
</comment>
<proteinExistence type="predicted"/>
<feature type="compositionally biased region" description="Acidic residues" evidence="2">
    <location>
        <begin position="217"/>
        <end position="234"/>
    </location>
</feature>
<evidence type="ECO:0000256" key="1">
    <source>
        <dbReference type="SAM" id="Coils"/>
    </source>
</evidence>
<evidence type="ECO:0000256" key="2">
    <source>
        <dbReference type="SAM" id="MobiDB-lite"/>
    </source>
</evidence>
<keyword evidence="5" id="KW-1185">Reference proteome</keyword>
<dbReference type="EMBL" id="MNAD01000136">
    <property type="protein sequence ID" value="OJT15781.1"/>
    <property type="molecule type" value="Genomic_DNA"/>
</dbReference>
<evidence type="ECO:0000259" key="3">
    <source>
        <dbReference type="Pfam" id="PF07716"/>
    </source>
</evidence>
<evidence type="ECO:0000313" key="4">
    <source>
        <dbReference type="EMBL" id="OJT15781.1"/>
    </source>
</evidence>
<dbReference type="InterPro" id="IPR004827">
    <property type="entry name" value="bZIP"/>
</dbReference>
<name>A0A1M2W7F4_TRAPU</name>
<gene>
    <name evidence="4" type="ORF">TRAPUB_4329</name>
</gene>
<dbReference type="OMA" id="RFTQRMS"/>
<dbReference type="Pfam" id="PF07716">
    <property type="entry name" value="bZIP_2"/>
    <property type="match status" value="1"/>
</dbReference>
<evidence type="ECO:0000313" key="5">
    <source>
        <dbReference type="Proteomes" id="UP000184267"/>
    </source>
</evidence>
<feature type="domain" description="BZIP" evidence="3">
    <location>
        <begin position="22"/>
        <end position="57"/>
    </location>
</feature>
<dbReference type="SUPFAM" id="SSF57959">
    <property type="entry name" value="Leucine zipper domain"/>
    <property type="match status" value="1"/>
</dbReference>
<organism evidence="4 5">
    <name type="scientific">Trametes pubescens</name>
    <name type="common">White-rot fungus</name>
    <dbReference type="NCBI Taxonomy" id="154538"/>
    <lineage>
        <taxon>Eukaryota</taxon>
        <taxon>Fungi</taxon>
        <taxon>Dikarya</taxon>
        <taxon>Basidiomycota</taxon>
        <taxon>Agaricomycotina</taxon>
        <taxon>Agaricomycetes</taxon>
        <taxon>Polyporales</taxon>
        <taxon>Polyporaceae</taxon>
        <taxon>Trametes</taxon>
    </lineage>
</organism>
<dbReference type="OrthoDB" id="3365874at2759"/>
<feature type="region of interest" description="Disordered" evidence="2">
    <location>
        <begin position="217"/>
        <end position="266"/>
    </location>
</feature>
<feature type="compositionally biased region" description="Polar residues" evidence="2">
    <location>
        <begin position="118"/>
        <end position="129"/>
    </location>
</feature>
<dbReference type="GO" id="GO:0003700">
    <property type="term" value="F:DNA-binding transcription factor activity"/>
    <property type="evidence" value="ECO:0007669"/>
    <property type="project" value="InterPro"/>
</dbReference>
<feature type="coiled-coil region" evidence="1">
    <location>
        <begin position="24"/>
        <end position="58"/>
    </location>
</feature>
<feature type="compositionally biased region" description="Basic and acidic residues" evidence="2">
    <location>
        <begin position="157"/>
        <end position="166"/>
    </location>
</feature>
<dbReference type="Proteomes" id="UP000184267">
    <property type="component" value="Unassembled WGS sequence"/>
</dbReference>
<sequence length="266" mass="29565">MTRGRRKDMTIPPSRALLQQRDYRARKAQYLADLEHRVKKAEEENMVLRQEVDSLQAKLKNAAPPPAQSPYGPEVAAASSDLMHHLAVASASITRFQQLAFYPGPAGTAPGGHHVNRTPITLATPTYTPSPGAPPHTHKLSVSPRIELPPLATPDRPPSDRERASYREPLPSVYPHRSLPSSVMGPAPHHTHPHTHRYPGPKDPDCCGGYVDCRDLVEEEEDDDDSDDDMDTDPLDERARSRFTQRMSDVRSSRSSSGPEDRVRAR</sequence>
<dbReference type="Gene3D" id="1.20.5.170">
    <property type="match status" value="1"/>
</dbReference>
<feature type="region of interest" description="Disordered" evidence="2">
    <location>
        <begin position="107"/>
        <end position="205"/>
    </location>
</feature>
<accession>A0A1M2W7F4</accession>
<keyword evidence="1" id="KW-0175">Coiled coil</keyword>
<dbReference type="AlphaFoldDB" id="A0A1M2W7F4"/>
<feature type="compositionally biased region" description="Basic residues" evidence="2">
    <location>
        <begin position="189"/>
        <end position="199"/>
    </location>
</feature>
<protein>
    <recommendedName>
        <fullName evidence="3">BZIP domain-containing protein</fullName>
    </recommendedName>
</protein>
<dbReference type="InterPro" id="IPR046347">
    <property type="entry name" value="bZIP_sf"/>
</dbReference>